<accession>A0A1H0GMR2</accession>
<keyword evidence="2" id="KW-1185">Reference proteome</keyword>
<dbReference type="NCBIfam" id="TIGR03011">
    <property type="entry name" value="sulf_tusB_dsrH"/>
    <property type="match status" value="1"/>
</dbReference>
<proteinExistence type="predicted"/>
<reference evidence="2" key="1">
    <citation type="submission" date="2016-10" db="EMBL/GenBank/DDBJ databases">
        <authorList>
            <person name="Varghese N."/>
            <person name="Submissions S."/>
        </authorList>
    </citation>
    <scope>NUCLEOTIDE SEQUENCE [LARGE SCALE GENOMIC DNA]</scope>
    <source>
        <strain evidence="2">CGMCC 1.6444</strain>
    </source>
</reference>
<evidence type="ECO:0000313" key="2">
    <source>
        <dbReference type="Proteomes" id="UP000199075"/>
    </source>
</evidence>
<dbReference type="GO" id="GO:0002143">
    <property type="term" value="P:tRNA wobble position uridine thiolation"/>
    <property type="evidence" value="ECO:0007669"/>
    <property type="project" value="InterPro"/>
</dbReference>
<dbReference type="EMBL" id="FNIV01000003">
    <property type="protein sequence ID" value="SDO08188.1"/>
    <property type="molecule type" value="Genomic_DNA"/>
</dbReference>
<dbReference type="InterPro" id="IPR027396">
    <property type="entry name" value="DsrEFH-like"/>
</dbReference>
<dbReference type="STRING" id="419597.SAMN04487957_103265"/>
<dbReference type="OrthoDB" id="9795117at2"/>
<sequence>MLLHILNRAPDTPACRQALSALGPADRLLLIEDGVIGALPAQRAAFPGVEGRLYALHEDLEARGLLGRHADGIQVVDVEGFVALTEACERTVSWY</sequence>
<dbReference type="RefSeq" id="WP_089677557.1">
    <property type="nucleotide sequence ID" value="NZ_FNIV01000003.1"/>
</dbReference>
<organism evidence="1 2">
    <name type="scientific">Halomonas shengliensis</name>
    <dbReference type="NCBI Taxonomy" id="419597"/>
    <lineage>
        <taxon>Bacteria</taxon>
        <taxon>Pseudomonadati</taxon>
        <taxon>Pseudomonadota</taxon>
        <taxon>Gammaproteobacteria</taxon>
        <taxon>Oceanospirillales</taxon>
        <taxon>Halomonadaceae</taxon>
        <taxon>Halomonas</taxon>
    </lineage>
</organism>
<gene>
    <name evidence="1" type="ORF">SAMN04487957_103265</name>
</gene>
<dbReference type="PANTHER" id="PTHR37526">
    <property type="entry name" value="PROTEIN TUSB"/>
    <property type="match status" value="1"/>
</dbReference>
<dbReference type="Proteomes" id="UP000199075">
    <property type="component" value="Unassembled WGS sequence"/>
</dbReference>
<protein>
    <submittedName>
        <fullName evidence="1">tRNA 2-thiouridine synthesizing protein B</fullName>
    </submittedName>
</protein>
<evidence type="ECO:0000313" key="1">
    <source>
        <dbReference type="EMBL" id="SDO08188.1"/>
    </source>
</evidence>
<dbReference type="InterPro" id="IPR007215">
    <property type="entry name" value="Sulphur_relay_TusB/DsrH"/>
</dbReference>
<dbReference type="PANTHER" id="PTHR37526:SF1">
    <property type="entry name" value="PROTEIN TUSB"/>
    <property type="match status" value="1"/>
</dbReference>
<name>A0A1H0GMR2_9GAMM</name>
<dbReference type="Gene3D" id="3.40.1260.10">
    <property type="entry name" value="DsrEFH-like"/>
    <property type="match status" value="1"/>
</dbReference>
<dbReference type="GO" id="GO:1990228">
    <property type="term" value="C:sulfurtransferase complex"/>
    <property type="evidence" value="ECO:0007669"/>
    <property type="project" value="TreeGrafter"/>
</dbReference>
<dbReference type="AlphaFoldDB" id="A0A1H0GMR2"/>
<dbReference type="Pfam" id="PF04077">
    <property type="entry name" value="DsrH"/>
    <property type="match status" value="1"/>
</dbReference>
<dbReference type="SUPFAM" id="SSF75169">
    <property type="entry name" value="DsrEFH-like"/>
    <property type="match status" value="1"/>
</dbReference>